<dbReference type="EMBL" id="MWPV01000005">
    <property type="protein sequence ID" value="OUL56655.1"/>
    <property type="molecule type" value="Genomic_DNA"/>
</dbReference>
<evidence type="ECO:0000313" key="1">
    <source>
        <dbReference type="EMBL" id="OUL56655.1"/>
    </source>
</evidence>
<accession>A0A244CM42</accession>
<name>A0A244CM42_PSEDV</name>
<gene>
    <name evidence="1" type="ORF">B1199_14860</name>
</gene>
<sequence>MKIFTIVLLFITFNLSAKEESGVIVKILPDYLVLNSSCKAMADLVAQDFSILYACTDSFQRMYFYNFRLNNIDLVADFKKDSTDVVVNISQFKSYTLYEITAKNSDNKPIKAVSYCTKELCLDLVSDDEYEKSIQDSITSQLRG</sequence>
<dbReference type="Proteomes" id="UP000194841">
    <property type="component" value="Unassembled WGS sequence"/>
</dbReference>
<protein>
    <submittedName>
        <fullName evidence="1">Uncharacterized protein</fullName>
    </submittedName>
</protein>
<dbReference type="OrthoDB" id="6226296at2"/>
<dbReference type="AlphaFoldDB" id="A0A244CM42"/>
<reference evidence="1 2" key="1">
    <citation type="submission" date="2017-02" db="EMBL/GenBank/DDBJ databases">
        <title>Pseudoalteromonas ulvae TC14 Genome.</title>
        <authorList>
            <person name="Molmeret M."/>
        </authorList>
    </citation>
    <scope>NUCLEOTIDE SEQUENCE [LARGE SCALE GENOMIC DNA]</scope>
    <source>
        <strain evidence="1">TC14</strain>
    </source>
</reference>
<dbReference type="RefSeq" id="WP_086744910.1">
    <property type="nucleotide sequence ID" value="NZ_MWPV01000005.1"/>
</dbReference>
<comment type="caution">
    <text evidence="1">The sequence shown here is derived from an EMBL/GenBank/DDBJ whole genome shotgun (WGS) entry which is preliminary data.</text>
</comment>
<organism evidence="1 2">
    <name type="scientific">Pseudoalteromonas ulvae</name>
    <dbReference type="NCBI Taxonomy" id="107327"/>
    <lineage>
        <taxon>Bacteria</taxon>
        <taxon>Pseudomonadati</taxon>
        <taxon>Pseudomonadota</taxon>
        <taxon>Gammaproteobacteria</taxon>
        <taxon>Alteromonadales</taxon>
        <taxon>Pseudoalteromonadaceae</taxon>
        <taxon>Pseudoalteromonas</taxon>
    </lineage>
</organism>
<evidence type="ECO:0000313" key="2">
    <source>
        <dbReference type="Proteomes" id="UP000194841"/>
    </source>
</evidence>
<proteinExistence type="predicted"/>
<keyword evidence="2" id="KW-1185">Reference proteome</keyword>